<keyword evidence="3" id="KW-1185">Reference proteome</keyword>
<protein>
    <submittedName>
        <fullName evidence="2">DUF1176 domain-containing protein</fullName>
    </submittedName>
</protein>
<evidence type="ECO:0000313" key="2">
    <source>
        <dbReference type="EMBL" id="TPG15522.1"/>
    </source>
</evidence>
<gene>
    <name evidence="2" type="ORF">EAH84_01605</name>
</gene>
<dbReference type="InterPro" id="IPR009560">
    <property type="entry name" value="DUF1176"/>
</dbReference>
<sequence length="383" mass="39446">MPRAGYVFAMRVYPLIALAALSCSPAAKSDGPDAAANTVAASSPLPVASPTASPGIVPVTDTAVARHLGELTTFGDWTIGCDNARACQANALVPETDDRDGYLLLLIERGGAPDAPARLIVPIGKTPPTHAMLTVDGKPFAPLSGTGDTATLTLDRARAAALANGKTVALTTPTGTPIATVSLAGLAASLLYMDAQQQRVGTTSALRKPGAGTAPAELALPVISMPPPSTAKPATLSVAAATKLIGPDNAFCDYAIGPIEPEAHRIDATHSLVLVAHPCGNGAYNLFSSAFVVEDSGNATPARFDAPPGIAEEDKGDIINADWDAKAHRLTTYGKGRGIGDCGTIQAFAWDGTRFRLVEQSAMGECRGSIDYIPVWRARTATR</sequence>
<dbReference type="Proteomes" id="UP000318413">
    <property type="component" value="Unassembled WGS sequence"/>
</dbReference>
<reference evidence="2 3" key="1">
    <citation type="journal article" date="2019" name="Environ. Microbiol.">
        <title>Species interactions and distinct microbial communities in high Arctic permafrost affected cryosols are associated with the CH4 and CO2 gas fluxes.</title>
        <authorList>
            <person name="Altshuler I."/>
            <person name="Hamel J."/>
            <person name="Turney S."/>
            <person name="Magnuson E."/>
            <person name="Levesque R."/>
            <person name="Greer C."/>
            <person name="Whyte L.G."/>
        </authorList>
    </citation>
    <scope>NUCLEOTIDE SEQUENCE [LARGE SCALE GENOMIC DNA]</scope>
    <source>
        <strain evidence="2 3">S5.1</strain>
    </source>
</reference>
<dbReference type="Pfam" id="PF06674">
    <property type="entry name" value="DUF1176"/>
    <property type="match status" value="1"/>
</dbReference>
<dbReference type="EMBL" id="RCZK01000001">
    <property type="protein sequence ID" value="TPG15522.1"/>
    <property type="molecule type" value="Genomic_DNA"/>
</dbReference>
<evidence type="ECO:0000256" key="1">
    <source>
        <dbReference type="SAM" id="SignalP"/>
    </source>
</evidence>
<comment type="caution">
    <text evidence="2">The sequence shown here is derived from an EMBL/GenBank/DDBJ whole genome shotgun (WGS) entry which is preliminary data.</text>
</comment>
<dbReference type="InterPro" id="IPR038696">
    <property type="entry name" value="IalB_sf"/>
</dbReference>
<proteinExistence type="predicted"/>
<dbReference type="PROSITE" id="PS51257">
    <property type="entry name" value="PROKAR_LIPOPROTEIN"/>
    <property type="match status" value="1"/>
</dbReference>
<evidence type="ECO:0000313" key="3">
    <source>
        <dbReference type="Proteomes" id="UP000318413"/>
    </source>
</evidence>
<dbReference type="Gene3D" id="2.60.40.1880">
    <property type="entry name" value="Invasion associated locus B (IalB) protein"/>
    <property type="match status" value="1"/>
</dbReference>
<organism evidence="2 3">
    <name type="scientific">Sphingomonas oligophenolica</name>
    <dbReference type="NCBI Taxonomy" id="301154"/>
    <lineage>
        <taxon>Bacteria</taxon>
        <taxon>Pseudomonadati</taxon>
        <taxon>Pseudomonadota</taxon>
        <taxon>Alphaproteobacteria</taxon>
        <taxon>Sphingomonadales</taxon>
        <taxon>Sphingomonadaceae</taxon>
        <taxon>Sphingomonas</taxon>
    </lineage>
</organism>
<dbReference type="AlphaFoldDB" id="A0A502CS15"/>
<accession>A0A502CS15</accession>
<feature type="signal peptide" evidence="1">
    <location>
        <begin position="1"/>
        <end position="19"/>
    </location>
</feature>
<keyword evidence="1" id="KW-0732">Signal</keyword>
<name>A0A502CS15_9SPHN</name>
<feature type="chain" id="PRO_5021195839" evidence="1">
    <location>
        <begin position="20"/>
        <end position="383"/>
    </location>
</feature>